<feature type="compositionally biased region" description="Polar residues" evidence="1">
    <location>
        <begin position="1356"/>
        <end position="1372"/>
    </location>
</feature>
<feature type="region of interest" description="Disordered" evidence="1">
    <location>
        <begin position="1089"/>
        <end position="1110"/>
    </location>
</feature>
<name>E1F097_GIAIA</name>
<dbReference type="VEuPathDB" id="GiardiaDB:GLP15_461"/>
<feature type="region of interest" description="Disordered" evidence="1">
    <location>
        <begin position="1285"/>
        <end position="1313"/>
    </location>
</feature>
<evidence type="ECO:0000256" key="2">
    <source>
        <dbReference type="SAM" id="Phobius"/>
    </source>
</evidence>
<dbReference type="GO" id="GO:0016301">
    <property type="term" value="F:kinase activity"/>
    <property type="evidence" value="ECO:0007669"/>
    <property type="project" value="UniProtKB-KW"/>
</dbReference>
<feature type="region of interest" description="Disordered" evidence="1">
    <location>
        <begin position="1026"/>
        <end position="1045"/>
    </location>
</feature>
<proteinExistence type="predicted"/>
<dbReference type="OMA" id="RFISHRT"/>
<feature type="compositionally biased region" description="Polar residues" evidence="1">
    <location>
        <begin position="864"/>
        <end position="901"/>
    </location>
</feature>
<feature type="compositionally biased region" description="Polar residues" evidence="1">
    <location>
        <begin position="922"/>
        <end position="934"/>
    </location>
</feature>
<feature type="compositionally biased region" description="Low complexity" evidence="1">
    <location>
        <begin position="1336"/>
        <end position="1352"/>
    </location>
</feature>
<keyword evidence="3" id="KW-0418">Kinase</keyword>
<keyword evidence="3" id="KW-0808">Transferase</keyword>
<feature type="region of interest" description="Disordered" evidence="1">
    <location>
        <begin position="864"/>
        <end position="968"/>
    </location>
</feature>
<feature type="compositionally biased region" description="Basic and acidic residues" evidence="1">
    <location>
        <begin position="906"/>
        <end position="917"/>
    </location>
</feature>
<feature type="compositionally biased region" description="Polar residues" evidence="1">
    <location>
        <begin position="947"/>
        <end position="958"/>
    </location>
</feature>
<keyword evidence="2" id="KW-0472">Membrane</keyword>
<evidence type="ECO:0000313" key="3">
    <source>
        <dbReference type="EMBL" id="EFO64154.1"/>
    </source>
</evidence>
<dbReference type="EMBL" id="ACVC01000104">
    <property type="protein sequence ID" value="EFO64154.1"/>
    <property type="molecule type" value="Genomic_DNA"/>
</dbReference>
<feature type="region of interest" description="Disordered" evidence="1">
    <location>
        <begin position="1325"/>
        <end position="1372"/>
    </location>
</feature>
<dbReference type="Proteomes" id="UP000008974">
    <property type="component" value="Unassembled WGS sequence"/>
</dbReference>
<organism evidence="3 4">
    <name type="scientific">Giardia intestinalis (strain P15)</name>
    <name type="common">Giardia lamblia</name>
    <dbReference type="NCBI Taxonomy" id="658858"/>
    <lineage>
        <taxon>Eukaryota</taxon>
        <taxon>Metamonada</taxon>
        <taxon>Diplomonadida</taxon>
        <taxon>Hexamitidae</taxon>
        <taxon>Giardiinae</taxon>
        <taxon>Giardia</taxon>
    </lineage>
</organism>
<accession>E1F097</accession>
<feature type="transmembrane region" description="Helical" evidence="2">
    <location>
        <begin position="283"/>
        <end position="310"/>
    </location>
</feature>
<feature type="region of interest" description="Disordered" evidence="1">
    <location>
        <begin position="1164"/>
        <end position="1202"/>
    </location>
</feature>
<sequence length="1460" mass="161044">MLSGMSHLLAHGRQQPGSQGTLAAGSIEMLISAGQFERILKHSNFIPYLRADNKVLLNYLCNPQTILRIVEVMCVDLAAQNQIESYYQGRPGVQPSIVYTTPIIHRMELADIAAEIFSQTMHSSPFLDRFISHRTALAFLFQFLAQNYSATLAHDRVPLSQIRPNPIIARYFVIIITAFISTPARISAFTAALKSPECSKCLGYWITALENSGVAEALRNFIICQDDFPQACKSEIYALLRENKTLEALIDLLLCKHEVPSIASVSNCSFILTRVFSKNLHELINIILVHVPTIASVVFSGIPMFSFSVIPKTSAPPLTTQSFTSMHIRKAGNVLVYAMAWMCYNSALRCQDMLLKLAGVVRQMQVKAKPTPYDADPIYMHAPNPAKLIRLHDAHLKSINVDYHDIFFDTVSTIDRLQNKFVSFNSNVFMILEVLARLLGISADIKIAMHYKQYGEPPANEFSGLDLNAFLMNDLNPLTYGYLSPTSQSGSGGPSTTRLSATFIFSHMDGTRFYNPICPLEIAKRICVNGLLSKVLHLMETNPSMSTLHYLGGRLVLCMAEYGDVAPPVVHHTLLNAGLLRSYSAILSNVGPSGSCYKPIKDRDSWTSFMIMFAQTLLRMAAGVVDDREFKSKYSHLTIRGREKPMQDYITYPRTLDELETYAAAHPDSCNLVLIKILFGSPEFTRFSHEFLARELCPPKKYNDSHIEFIGNAIQSDQTNISVFHPTDVREAMKKMSITKEMVPQYNTLSNGPATSSTPSQDSQLMIEARTQMQRNSREILAGVGSFIKTSSNDPQTASLSEIINGFSDVSYSNKNPVSKQPLTTEQAAQPCTTPVSYYNTDKHDFSEALQSLGQNKSANLVLHQQQQNASTRQTVAASTNAPTSLPSNDSASVTSVQQPSLARRRSVDQMLSDRQRPYANPISSAEDSASQALKTLRPSETDSDKLATNQNNKQVTPNPALESTSALSSAASLTAMVADSTNMRIEQHKGTPREASTKSRGHADTLKNALENAKNAIVSDQRPVPVPEINSRSQSGSHLSERERINRERERLQKEREMLMHEVERPTSTHVPRNERLIKIMRDMDADASERSSTLSDVPPELFNDSNPNLARDIDTVYTGQVRRKSYGGSPSRIPLSTHVTQASTVNAYSTKIPFSRFSGAAQEIKEPKAPTRELPTPTLDSLLSKDLTTDPEPTVPLDPRFDGLRQRLAAMAGPSRTDSTVKPVSKQQTVTATVAAPPVVQRRATVSGKVSSNTTKVMSSPRALSFDRERKVSLGSIPQSIRAAAHDDPVSTPTVESITSNMRSVNSNNAYNNNTYSASHIPSVTAPELDGPVSRTSSSISRGRQSAGSRRSIDATSVATTMASRSRRGSITDQMPRRNMQGEDAAKLSDADPNNINFQVYSSGINSPHPMSMSVELRDVISGHGPADHSPIKPTNTMSSNTSLRQMIRQKNKTDYFN</sequence>
<comment type="caution">
    <text evidence="3">The sequence shown here is derived from an EMBL/GenBank/DDBJ whole genome shotgun (WGS) entry which is preliminary data.</text>
</comment>
<dbReference type="OrthoDB" id="10255547at2759"/>
<protein>
    <submittedName>
        <fullName evidence="3">Phosphorylase B kinase gamma catalytic chain</fullName>
    </submittedName>
</protein>
<feature type="compositionally biased region" description="Polar residues" evidence="1">
    <location>
        <begin position="1435"/>
        <end position="1447"/>
    </location>
</feature>
<feature type="compositionally biased region" description="Basic and acidic residues" evidence="1">
    <location>
        <begin position="1424"/>
        <end position="1433"/>
    </location>
</feature>
<keyword evidence="2" id="KW-1133">Transmembrane helix</keyword>
<gene>
    <name evidence="3" type="ORF">GLP15_461</name>
</gene>
<feature type="compositionally biased region" description="Low complexity" evidence="1">
    <location>
        <begin position="1178"/>
        <end position="1188"/>
    </location>
</feature>
<feature type="compositionally biased region" description="Polar residues" evidence="1">
    <location>
        <begin position="1293"/>
        <end position="1307"/>
    </location>
</feature>
<evidence type="ECO:0000256" key="1">
    <source>
        <dbReference type="SAM" id="MobiDB-lite"/>
    </source>
</evidence>
<feature type="region of interest" description="Disordered" evidence="1">
    <location>
        <begin position="1424"/>
        <end position="1460"/>
    </location>
</feature>
<reference evidence="3 4" key="1">
    <citation type="journal article" date="2010" name="BMC Genomics">
        <title>Genome analysis and comparative genomics of a Giardia intestinalis assemblage E isolate.</title>
        <authorList>
            <person name="Jerlstrom-Hultqvist J."/>
            <person name="Franzen O."/>
            <person name="Ankarklev J."/>
            <person name="Xu F."/>
            <person name="Nohynkova E."/>
            <person name="Andersson J.O."/>
            <person name="Svard S.G."/>
            <person name="Andersson B."/>
        </authorList>
    </citation>
    <scope>NUCLEOTIDE SEQUENCE [LARGE SCALE GENOMIC DNA]</scope>
    <source>
        <strain evidence="3 4">P15</strain>
    </source>
</reference>
<keyword evidence="2" id="KW-0812">Transmembrane</keyword>
<evidence type="ECO:0000313" key="4">
    <source>
        <dbReference type="Proteomes" id="UP000008974"/>
    </source>
</evidence>